<dbReference type="EMBL" id="JBHSEH010000004">
    <property type="protein sequence ID" value="MFC4424834.1"/>
    <property type="molecule type" value="Genomic_DNA"/>
</dbReference>
<gene>
    <name evidence="1" type="ORF">ACFOZ9_01330</name>
</gene>
<name>A0ABV8XH14_9DEIO</name>
<organism evidence="1 2">
    <name type="scientific">Deinococcus navajonensis</name>
    <dbReference type="NCBI Taxonomy" id="309884"/>
    <lineage>
        <taxon>Bacteria</taxon>
        <taxon>Thermotogati</taxon>
        <taxon>Deinococcota</taxon>
        <taxon>Deinococci</taxon>
        <taxon>Deinococcales</taxon>
        <taxon>Deinococcaceae</taxon>
        <taxon>Deinococcus</taxon>
    </lineage>
</organism>
<keyword evidence="2" id="KW-1185">Reference proteome</keyword>
<protein>
    <submittedName>
        <fullName evidence="1">Uncharacterized protein</fullName>
    </submittedName>
</protein>
<reference evidence="2" key="1">
    <citation type="journal article" date="2019" name="Int. J. Syst. Evol. Microbiol.">
        <title>The Global Catalogue of Microorganisms (GCM) 10K type strain sequencing project: providing services to taxonomists for standard genome sequencing and annotation.</title>
        <authorList>
            <consortium name="The Broad Institute Genomics Platform"/>
            <consortium name="The Broad Institute Genome Sequencing Center for Infectious Disease"/>
            <person name="Wu L."/>
            <person name="Ma J."/>
        </authorList>
    </citation>
    <scope>NUCLEOTIDE SEQUENCE [LARGE SCALE GENOMIC DNA]</scope>
    <source>
        <strain evidence="2">CCUG 56029</strain>
    </source>
</reference>
<comment type="caution">
    <text evidence="1">The sequence shown here is derived from an EMBL/GenBank/DDBJ whole genome shotgun (WGS) entry which is preliminary data.</text>
</comment>
<accession>A0ABV8XH14</accession>
<dbReference type="RefSeq" id="WP_380035417.1">
    <property type="nucleotide sequence ID" value="NZ_JBHSEH010000004.1"/>
</dbReference>
<dbReference type="Proteomes" id="UP001595998">
    <property type="component" value="Unassembled WGS sequence"/>
</dbReference>
<evidence type="ECO:0000313" key="2">
    <source>
        <dbReference type="Proteomes" id="UP001595998"/>
    </source>
</evidence>
<proteinExistence type="predicted"/>
<evidence type="ECO:0000313" key="1">
    <source>
        <dbReference type="EMBL" id="MFC4424834.1"/>
    </source>
</evidence>
<sequence length="239" mass="26225">MTNIQIESTSGHRAFAQRARLTWFAAIALLLSGCATTRLSATGTPPGKICSTDHSQVPTTIFWTTYWRPDQKEPALREAAALHGMETFASGQPCLTTSRIQRLPLTSLLSEQEMLALTASLAPESRRSIIIVVRELGPMVRLGFPVLVAGGTEVMMELLVLDAPGKKAVFHTRVHWEHGGPFYLRDTANLDKDMSAALCAAFNVQETIGCSSSRKTSVTWSMESNPVRWFRPGEPALIQ</sequence>